<keyword evidence="3" id="KW-1185">Reference proteome</keyword>
<keyword evidence="1" id="KW-1133">Transmembrane helix</keyword>
<accession>A0A1H5YRY5</accession>
<feature type="transmembrane region" description="Helical" evidence="1">
    <location>
        <begin position="110"/>
        <end position="129"/>
    </location>
</feature>
<evidence type="ECO:0000256" key="1">
    <source>
        <dbReference type="SAM" id="Phobius"/>
    </source>
</evidence>
<dbReference type="AlphaFoldDB" id="A0A1H5YRY5"/>
<evidence type="ECO:0000313" key="3">
    <source>
        <dbReference type="Proteomes" id="UP000236732"/>
    </source>
</evidence>
<protein>
    <submittedName>
        <fullName evidence="2">Uncharacterized protein</fullName>
    </submittedName>
</protein>
<keyword evidence="1" id="KW-0472">Membrane</keyword>
<feature type="transmembrane region" description="Helical" evidence="1">
    <location>
        <begin position="80"/>
        <end position="98"/>
    </location>
</feature>
<organism evidence="2 3">
    <name type="scientific">Nonomuraea solani</name>
    <dbReference type="NCBI Taxonomy" id="1144553"/>
    <lineage>
        <taxon>Bacteria</taxon>
        <taxon>Bacillati</taxon>
        <taxon>Actinomycetota</taxon>
        <taxon>Actinomycetes</taxon>
        <taxon>Streptosporangiales</taxon>
        <taxon>Streptosporangiaceae</taxon>
        <taxon>Nonomuraea</taxon>
    </lineage>
</organism>
<dbReference type="Proteomes" id="UP000236732">
    <property type="component" value="Unassembled WGS sequence"/>
</dbReference>
<dbReference type="RefSeq" id="WP_146103582.1">
    <property type="nucleotide sequence ID" value="NZ_FNVT01000002.1"/>
</dbReference>
<sequence length="193" mass="21138">MEVRCPVCSETDQVVAVPGAVAAGTTYKIGRVRLPGAREVADLPMAATLGASKHVMSRTQLAVWLSFPSRHYTPWARNQGYVLLLVAALVHLVVSLVIAMGQDPKWGEVLLAPFCLTGLFWGFGLLNVLGSYGARKRDHVEAPAREQALAVWEKLAYCARDNVAFEPGVGVSFHPSETREYIFGFRGNGRQER</sequence>
<reference evidence="2 3" key="1">
    <citation type="submission" date="2016-10" db="EMBL/GenBank/DDBJ databases">
        <authorList>
            <person name="de Groot N.N."/>
        </authorList>
    </citation>
    <scope>NUCLEOTIDE SEQUENCE [LARGE SCALE GENOMIC DNA]</scope>
    <source>
        <strain evidence="2 3">CGMCC 4.7037</strain>
    </source>
</reference>
<evidence type="ECO:0000313" key="2">
    <source>
        <dbReference type="EMBL" id="SEG26345.1"/>
    </source>
</evidence>
<proteinExistence type="predicted"/>
<name>A0A1H5YRY5_9ACTN</name>
<dbReference type="EMBL" id="FNVT01000002">
    <property type="protein sequence ID" value="SEG26345.1"/>
    <property type="molecule type" value="Genomic_DNA"/>
</dbReference>
<gene>
    <name evidence="2" type="ORF">SAMN05444920_102380</name>
</gene>
<keyword evidence="1" id="KW-0812">Transmembrane</keyword>
<dbReference type="OrthoDB" id="3526606at2"/>